<dbReference type="Proteomes" id="UP001597073">
    <property type="component" value="Unassembled WGS sequence"/>
</dbReference>
<dbReference type="PANTHER" id="PTHR47893:SF1">
    <property type="entry name" value="REGULATORY PROTEIN PCHR"/>
    <property type="match status" value="1"/>
</dbReference>
<name>A0ABW2ZFA2_9SPHI</name>
<proteinExistence type="predicted"/>
<evidence type="ECO:0000313" key="5">
    <source>
        <dbReference type="EMBL" id="MFD0764838.1"/>
    </source>
</evidence>
<dbReference type="SMART" id="SM00342">
    <property type="entry name" value="HTH_ARAC"/>
    <property type="match status" value="1"/>
</dbReference>
<evidence type="ECO:0000313" key="6">
    <source>
        <dbReference type="Proteomes" id="UP001597073"/>
    </source>
</evidence>
<feature type="domain" description="HTH araC/xylS-type" evidence="4">
    <location>
        <begin position="223"/>
        <end position="320"/>
    </location>
</feature>
<accession>A0ABW2ZFA2</accession>
<dbReference type="EMBL" id="JBHTIA010000003">
    <property type="protein sequence ID" value="MFD0764838.1"/>
    <property type="molecule type" value="Genomic_DNA"/>
</dbReference>
<evidence type="ECO:0000256" key="3">
    <source>
        <dbReference type="ARBA" id="ARBA00023163"/>
    </source>
</evidence>
<comment type="caution">
    <text evidence="5">The sequence shown here is derived from an EMBL/GenBank/DDBJ whole genome shotgun (WGS) entry which is preliminary data.</text>
</comment>
<evidence type="ECO:0000256" key="1">
    <source>
        <dbReference type="ARBA" id="ARBA00023015"/>
    </source>
</evidence>
<keyword evidence="6" id="KW-1185">Reference proteome</keyword>
<reference evidence="6" key="1">
    <citation type="journal article" date="2019" name="Int. J. Syst. Evol. Microbiol.">
        <title>The Global Catalogue of Microorganisms (GCM) 10K type strain sequencing project: providing services to taxonomists for standard genome sequencing and annotation.</title>
        <authorList>
            <consortium name="The Broad Institute Genomics Platform"/>
            <consortium name="The Broad Institute Genome Sequencing Center for Infectious Disease"/>
            <person name="Wu L."/>
            <person name="Ma J."/>
        </authorList>
    </citation>
    <scope>NUCLEOTIDE SEQUENCE [LARGE SCALE GENOMIC DNA]</scope>
    <source>
        <strain evidence="6">CCUG 60742</strain>
    </source>
</reference>
<gene>
    <name evidence="5" type="ORF">ACFQZI_08225</name>
</gene>
<dbReference type="PROSITE" id="PS01124">
    <property type="entry name" value="HTH_ARAC_FAMILY_2"/>
    <property type="match status" value="1"/>
</dbReference>
<dbReference type="Pfam" id="PF12833">
    <property type="entry name" value="HTH_18"/>
    <property type="match status" value="1"/>
</dbReference>
<dbReference type="SUPFAM" id="SSF46689">
    <property type="entry name" value="Homeodomain-like"/>
    <property type="match status" value="2"/>
</dbReference>
<dbReference type="InterPro" id="IPR020449">
    <property type="entry name" value="Tscrpt_reg_AraC-type_HTH"/>
</dbReference>
<dbReference type="PANTHER" id="PTHR47893">
    <property type="entry name" value="REGULATORY PROTEIN PCHR"/>
    <property type="match status" value="1"/>
</dbReference>
<dbReference type="InterPro" id="IPR018060">
    <property type="entry name" value="HTH_AraC"/>
</dbReference>
<sequence length="322" mass="36680">MHITFSSQASLTKTIELIYPAEFMGTGSFDERCTTLNENWGTFSINELWFDGMCICLTTAKPKLPYNVNFNCGNFCWIMNFVLNGDINLWFDGTRKLLFKQGMHHTFFVSALNTNLVFENQASLLTICLTRKFISKLIGKELLTNRLDTNATKTFTTVATGDYRHTRLQAIVKEIIEASQTGHIKRIFLESRILEILSLQLQQAESRRAIPSGFSREDIARLEEARAYITQNLQTPCSLIELARKTGLNDFKLKKGFKSLFGNTVFGYLYDVRMGTAYNLLQNGKSVSEVAELIGYKNPHHFTAAFKKKFGFLPSQVNKLRV</sequence>
<dbReference type="InterPro" id="IPR053142">
    <property type="entry name" value="PchR_regulatory_protein"/>
</dbReference>
<dbReference type="Gene3D" id="1.10.10.60">
    <property type="entry name" value="Homeodomain-like"/>
    <property type="match status" value="1"/>
</dbReference>
<keyword evidence="2" id="KW-0238">DNA-binding</keyword>
<dbReference type="InterPro" id="IPR009057">
    <property type="entry name" value="Homeodomain-like_sf"/>
</dbReference>
<organism evidence="5 6">
    <name type="scientific">Mucilaginibacter lutimaris</name>
    <dbReference type="NCBI Taxonomy" id="931629"/>
    <lineage>
        <taxon>Bacteria</taxon>
        <taxon>Pseudomonadati</taxon>
        <taxon>Bacteroidota</taxon>
        <taxon>Sphingobacteriia</taxon>
        <taxon>Sphingobacteriales</taxon>
        <taxon>Sphingobacteriaceae</taxon>
        <taxon>Mucilaginibacter</taxon>
    </lineage>
</organism>
<evidence type="ECO:0000259" key="4">
    <source>
        <dbReference type="PROSITE" id="PS01124"/>
    </source>
</evidence>
<evidence type="ECO:0000256" key="2">
    <source>
        <dbReference type="ARBA" id="ARBA00023125"/>
    </source>
</evidence>
<keyword evidence="1" id="KW-0805">Transcription regulation</keyword>
<dbReference type="RefSeq" id="WP_377140932.1">
    <property type="nucleotide sequence ID" value="NZ_JBHTIA010000003.1"/>
</dbReference>
<protein>
    <submittedName>
        <fullName evidence="5">Helix-turn-helix transcriptional regulator</fullName>
    </submittedName>
</protein>
<dbReference type="PRINTS" id="PR00032">
    <property type="entry name" value="HTHARAC"/>
</dbReference>
<keyword evidence="3" id="KW-0804">Transcription</keyword>